<dbReference type="InterPro" id="IPR001584">
    <property type="entry name" value="Integrase_cat-core"/>
</dbReference>
<evidence type="ECO:0000313" key="4">
    <source>
        <dbReference type="EMBL" id="KAK1425986.1"/>
    </source>
</evidence>
<feature type="compositionally biased region" description="Polar residues" evidence="2">
    <location>
        <begin position="578"/>
        <end position="604"/>
    </location>
</feature>
<dbReference type="InterPro" id="IPR043502">
    <property type="entry name" value="DNA/RNA_pol_sf"/>
</dbReference>
<dbReference type="GO" id="GO:0004190">
    <property type="term" value="F:aspartic-type endopeptidase activity"/>
    <property type="evidence" value="ECO:0007669"/>
    <property type="project" value="UniProtKB-KW"/>
</dbReference>
<evidence type="ECO:0000256" key="2">
    <source>
        <dbReference type="SAM" id="MobiDB-lite"/>
    </source>
</evidence>
<reference evidence="4" key="1">
    <citation type="journal article" date="2023" name="bioRxiv">
        <title>Improved chromosome-level genome assembly for marigold (Tagetes erecta).</title>
        <authorList>
            <person name="Jiang F."/>
            <person name="Yuan L."/>
            <person name="Wang S."/>
            <person name="Wang H."/>
            <person name="Xu D."/>
            <person name="Wang A."/>
            <person name="Fan W."/>
        </authorList>
    </citation>
    <scope>NUCLEOTIDE SEQUENCE</scope>
    <source>
        <strain evidence="4">WSJ</strain>
        <tissue evidence="4">Leaf</tissue>
    </source>
</reference>
<dbReference type="InterPro" id="IPR036875">
    <property type="entry name" value="Znf_CCHC_sf"/>
</dbReference>
<feature type="region of interest" description="Disordered" evidence="2">
    <location>
        <begin position="567"/>
        <end position="634"/>
    </location>
</feature>
<dbReference type="GO" id="GO:0003676">
    <property type="term" value="F:nucleic acid binding"/>
    <property type="evidence" value="ECO:0007669"/>
    <property type="project" value="InterPro"/>
</dbReference>
<dbReference type="EMBL" id="JAUHHV010000004">
    <property type="protein sequence ID" value="KAK1425986.1"/>
    <property type="molecule type" value="Genomic_DNA"/>
</dbReference>
<dbReference type="InterPro" id="IPR012337">
    <property type="entry name" value="RNaseH-like_sf"/>
</dbReference>
<organism evidence="4 5">
    <name type="scientific">Tagetes erecta</name>
    <name type="common">African marigold</name>
    <dbReference type="NCBI Taxonomy" id="13708"/>
    <lineage>
        <taxon>Eukaryota</taxon>
        <taxon>Viridiplantae</taxon>
        <taxon>Streptophyta</taxon>
        <taxon>Embryophyta</taxon>
        <taxon>Tracheophyta</taxon>
        <taxon>Spermatophyta</taxon>
        <taxon>Magnoliopsida</taxon>
        <taxon>eudicotyledons</taxon>
        <taxon>Gunneridae</taxon>
        <taxon>Pentapetalae</taxon>
        <taxon>asterids</taxon>
        <taxon>campanulids</taxon>
        <taxon>Asterales</taxon>
        <taxon>Asteraceae</taxon>
        <taxon>Asteroideae</taxon>
        <taxon>Heliantheae alliance</taxon>
        <taxon>Tageteae</taxon>
        <taxon>Tagetes</taxon>
    </lineage>
</organism>
<dbReference type="PROSITE" id="PS50994">
    <property type="entry name" value="INTEGRASE"/>
    <property type="match status" value="1"/>
</dbReference>
<name>A0AAD8NZ08_TARER</name>
<keyword evidence="1" id="KW-0645">Protease</keyword>
<dbReference type="GO" id="GO:0008270">
    <property type="term" value="F:zinc ion binding"/>
    <property type="evidence" value="ECO:0007669"/>
    <property type="project" value="InterPro"/>
</dbReference>
<dbReference type="InterPro" id="IPR057670">
    <property type="entry name" value="SH3_retrovirus"/>
</dbReference>
<keyword evidence="1" id="KW-0378">Hydrolase</keyword>
<evidence type="ECO:0000259" key="3">
    <source>
        <dbReference type="PROSITE" id="PS50994"/>
    </source>
</evidence>
<feature type="compositionally biased region" description="Pro residues" evidence="2">
    <location>
        <begin position="619"/>
        <end position="631"/>
    </location>
</feature>
<dbReference type="PANTHER" id="PTHR11439">
    <property type="entry name" value="GAG-POL-RELATED RETROTRANSPOSON"/>
    <property type="match status" value="1"/>
</dbReference>
<evidence type="ECO:0000256" key="1">
    <source>
        <dbReference type="ARBA" id="ARBA00022750"/>
    </source>
</evidence>
<dbReference type="Pfam" id="PF00665">
    <property type="entry name" value="rve"/>
    <property type="match status" value="1"/>
</dbReference>
<dbReference type="CDD" id="cd09272">
    <property type="entry name" value="RNase_HI_RT_Ty1"/>
    <property type="match status" value="1"/>
</dbReference>
<dbReference type="SUPFAM" id="SSF57756">
    <property type="entry name" value="Retrovirus zinc finger-like domains"/>
    <property type="match status" value="1"/>
</dbReference>
<keyword evidence="5" id="KW-1185">Reference proteome</keyword>
<dbReference type="Proteomes" id="UP001229421">
    <property type="component" value="Unassembled WGS sequence"/>
</dbReference>
<dbReference type="Pfam" id="PF22936">
    <property type="entry name" value="Pol_BBD"/>
    <property type="match status" value="1"/>
</dbReference>
<dbReference type="Pfam" id="PF13976">
    <property type="entry name" value="gag_pre-integrs"/>
    <property type="match status" value="1"/>
</dbReference>
<keyword evidence="1" id="KW-0064">Aspartyl protease</keyword>
<dbReference type="SUPFAM" id="SSF56672">
    <property type="entry name" value="DNA/RNA polymerases"/>
    <property type="match status" value="1"/>
</dbReference>
<accession>A0AAD8NZ08</accession>
<dbReference type="GO" id="GO:0015074">
    <property type="term" value="P:DNA integration"/>
    <property type="evidence" value="ECO:0007669"/>
    <property type="project" value="InterPro"/>
</dbReference>
<feature type="region of interest" description="Disordered" evidence="2">
    <location>
        <begin position="1"/>
        <end position="27"/>
    </location>
</feature>
<dbReference type="InterPro" id="IPR013103">
    <property type="entry name" value="RVT_2"/>
</dbReference>
<proteinExistence type="predicted"/>
<evidence type="ECO:0000313" key="5">
    <source>
        <dbReference type="Proteomes" id="UP001229421"/>
    </source>
</evidence>
<dbReference type="AlphaFoldDB" id="A0AAD8NZ08"/>
<dbReference type="InterPro" id="IPR054722">
    <property type="entry name" value="PolX-like_BBD"/>
</dbReference>
<dbReference type="InterPro" id="IPR036397">
    <property type="entry name" value="RNaseH_sf"/>
</dbReference>
<dbReference type="Pfam" id="PF25597">
    <property type="entry name" value="SH3_retrovirus"/>
    <property type="match status" value="1"/>
</dbReference>
<comment type="caution">
    <text evidence="4">The sequence shown here is derived from an EMBL/GenBank/DDBJ whole genome shotgun (WGS) entry which is preliminary data.</text>
</comment>
<sequence length="1188" mass="133853">MATSSNDASTIVFTASGRGRSRTSGNLDTRDNYNNYCGRRPPHCQLCRTRGHYASSCPNLPSYVAAATPYDKSSAQVFHAQGHVSTMSNWYVDSGASDHMTNSSDSISNLKTPKSNQSVLFGDGKYLPVHHTGDTNLLGCIKLSNVLVVPKLTKNLLSVSKLTEENDLDILFSHPYFYIQDRRNKHVLAQGCREDGLYVLHTGHEALVATSACPKASYETWHSRLGHTSFDVIDMLQKLGHLRLTSVLPKPELCSPCQLAKAKRLPFANNTKRALHPLDLIHCDLWGPAPVKSVDNFAYYAVFIDDHSRFSWLYPLKAKSDFYNALSVFMTFVQTQFSRKIKVFQSDGGTEFVNTRVRTLFEQNGTLHRLSCPYTPQQNARAERKHRHIVETGLAMLFHAQLPPSYWVDAFSSAIYIINRVPTHVLNGKSPFTILYNHIPDYNSFRAFGCRVFPLLREYSKHKLAPRSIPCIFIGYSSKYKGYRCLDPSTSRVYITRHARFDEIVFPFKGMHTEKPIDTLTITTFLDKAYNIIPTQPIQDTTHTPTPAPISTSKPCIFCVDPPCNSTTHDTPEPQIHPTLNNSCPPSSPINTTVKPPTNPNSIATDPPAISSPSTPYHIPDPPPPPPPPISTHPMLTRAKAGIFKPRHRADLSHTITSPLHCALFANTVPKSHTAAIKDPNWVAAMTRELDALHKNNTWCLVPRPTNHNIVGSKWLYRTKFHPDGSLNCHKARLVAQGFSQIPGLDYSYTFSPVVKAATVRTVLTLAVINQWKLHQLDVNNAFLHGKLNECIYMEQPPGFVSPHFPDHVCKLNKALYGLKQAPRAWFHRLSNFLINYGFTCSRADTSLFVFKRDSCIMYLLVYVDDLIITGNQPNTIRAFITQLNQEFATKDLGELNYFLGLEVTHTIDGLFLNQSKYTKDILMRAKMFDAKPTPTPLSADVSFVSTGKPYPDPTHYRSIVGALQYLTITRPDISYAVNQVSQFLHAPTISHYQEVKRILRYLKGTLSFGLHFRKPSHTSLLGYSDADWARCLETRRSTYGYSIFLGGNLISWSAKKQPTVSRSSCESEYRAMANTAAEIVWITHLLQELHALPPDRPTILCDNRSALFLTQNPVSHKRAKHIDLDYHFIRELVTSGKLHTKFIPTKLQVADIFTKSLPRSQFEFFRKLLHLGPPPSRLRGDITKPTL</sequence>
<dbReference type="Gene3D" id="3.30.420.10">
    <property type="entry name" value="Ribonuclease H-like superfamily/Ribonuclease H"/>
    <property type="match status" value="1"/>
</dbReference>
<dbReference type="InterPro" id="IPR025724">
    <property type="entry name" value="GAG-pre-integrase_dom"/>
</dbReference>
<dbReference type="SUPFAM" id="SSF53098">
    <property type="entry name" value="Ribonuclease H-like"/>
    <property type="match status" value="1"/>
</dbReference>
<feature type="compositionally biased region" description="Polar residues" evidence="2">
    <location>
        <begin position="1"/>
        <end position="13"/>
    </location>
</feature>
<dbReference type="Pfam" id="PF07727">
    <property type="entry name" value="RVT_2"/>
    <property type="match status" value="1"/>
</dbReference>
<feature type="domain" description="Integrase catalytic" evidence="3">
    <location>
        <begin position="273"/>
        <end position="439"/>
    </location>
</feature>
<gene>
    <name evidence="4" type="ORF">QVD17_14653</name>
</gene>
<dbReference type="PANTHER" id="PTHR11439:SF455">
    <property type="entry name" value="RLK (RECEPTOR-LIKE PROTEIN KINASE) 8, PUTATIVE-RELATED"/>
    <property type="match status" value="1"/>
</dbReference>
<protein>
    <recommendedName>
        <fullName evidence="3">Integrase catalytic domain-containing protein</fullName>
    </recommendedName>
</protein>